<reference evidence="5" key="1">
    <citation type="submission" date="2016-10" db="EMBL/GenBank/DDBJ databases">
        <authorList>
            <person name="Varghese N."/>
            <person name="Submissions S."/>
        </authorList>
    </citation>
    <scope>NUCLEOTIDE SEQUENCE [LARGE SCALE GENOMIC DNA]</scope>
    <source>
        <strain evidence="5">IBRC-M 10760</strain>
    </source>
</reference>
<protein>
    <submittedName>
        <fullName evidence="4">Archaetidylserine synthase</fullName>
    </submittedName>
</protein>
<evidence type="ECO:0000256" key="2">
    <source>
        <dbReference type="RuleBase" id="RU003750"/>
    </source>
</evidence>
<feature type="transmembrane region" description="Helical" evidence="3">
    <location>
        <begin position="161"/>
        <end position="182"/>
    </location>
</feature>
<organism evidence="4 5">
    <name type="scientific">Halorientalis regularis</name>
    <dbReference type="NCBI Taxonomy" id="660518"/>
    <lineage>
        <taxon>Archaea</taxon>
        <taxon>Methanobacteriati</taxon>
        <taxon>Methanobacteriota</taxon>
        <taxon>Stenosarchaea group</taxon>
        <taxon>Halobacteria</taxon>
        <taxon>Halobacteriales</taxon>
        <taxon>Haloarculaceae</taxon>
        <taxon>Halorientalis</taxon>
    </lineage>
</organism>
<dbReference type="GO" id="GO:0016020">
    <property type="term" value="C:membrane"/>
    <property type="evidence" value="ECO:0007669"/>
    <property type="project" value="InterPro"/>
</dbReference>
<dbReference type="Proteomes" id="UP000199076">
    <property type="component" value="Unassembled WGS sequence"/>
</dbReference>
<feature type="transmembrane region" description="Helical" evidence="3">
    <location>
        <begin position="102"/>
        <end position="125"/>
    </location>
</feature>
<keyword evidence="5" id="KW-1185">Reference proteome</keyword>
<dbReference type="NCBIfam" id="NF038086">
    <property type="entry name" value="anchor_synt_A"/>
    <property type="match status" value="1"/>
</dbReference>
<dbReference type="GO" id="GO:0008654">
    <property type="term" value="P:phospholipid biosynthetic process"/>
    <property type="evidence" value="ECO:0007669"/>
    <property type="project" value="InterPro"/>
</dbReference>
<dbReference type="InterPro" id="IPR000462">
    <property type="entry name" value="CDP-OH_P_trans"/>
</dbReference>
<dbReference type="InterPro" id="IPR048254">
    <property type="entry name" value="CDP_ALCOHOL_P_TRANSF_CS"/>
</dbReference>
<dbReference type="Gene3D" id="1.20.120.1760">
    <property type="match status" value="1"/>
</dbReference>
<proteinExistence type="inferred from homology"/>
<dbReference type="RefSeq" id="WP_092693489.1">
    <property type="nucleotide sequence ID" value="NZ_FNBK01000010.1"/>
</dbReference>
<gene>
    <name evidence="4" type="ORF">SAMN05216218_110181</name>
</gene>
<evidence type="ECO:0000313" key="5">
    <source>
        <dbReference type="Proteomes" id="UP000199076"/>
    </source>
</evidence>
<comment type="similarity">
    <text evidence="2">Belongs to the CDP-alcohol phosphatidyltransferase class-I family.</text>
</comment>
<dbReference type="GO" id="GO:0016780">
    <property type="term" value="F:phosphotransferase activity, for other substituted phosphate groups"/>
    <property type="evidence" value="ECO:0007669"/>
    <property type="project" value="InterPro"/>
</dbReference>
<dbReference type="Pfam" id="PF01066">
    <property type="entry name" value="CDP-OH_P_transf"/>
    <property type="match status" value="1"/>
</dbReference>
<keyword evidence="3" id="KW-0472">Membrane</keyword>
<keyword evidence="3" id="KW-0812">Transmembrane</keyword>
<feature type="transmembrane region" description="Helical" evidence="3">
    <location>
        <begin position="137"/>
        <end position="155"/>
    </location>
</feature>
<accession>A0A1G7PKW6</accession>
<feature type="transmembrane region" description="Helical" evidence="3">
    <location>
        <begin position="66"/>
        <end position="90"/>
    </location>
</feature>
<dbReference type="PROSITE" id="PS00379">
    <property type="entry name" value="CDP_ALCOHOL_P_TRANSF"/>
    <property type="match status" value="1"/>
</dbReference>
<evidence type="ECO:0000256" key="1">
    <source>
        <dbReference type="ARBA" id="ARBA00022679"/>
    </source>
</evidence>
<dbReference type="STRING" id="660518.SAMN05216218_110181"/>
<dbReference type="OrthoDB" id="221913at2157"/>
<evidence type="ECO:0000256" key="3">
    <source>
        <dbReference type="SAM" id="Phobius"/>
    </source>
</evidence>
<dbReference type="EMBL" id="FNBK01000010">
    <property type="protein sequence ID" value="SDF87032.1"/>
    <property type="molecule type" value="Genomic_DNA"/>
</dbReference>
<keyword evidence="3" id="KW-1133">Transmembrane helix</keyword>
<dbReference type="InterPro" id="IPR043130">
    <property type="entry name" value="CDP-OH_PTrfase_TM_dom"/>
</dbReference>
<sequence length="254" mass="25758">MQPRFVGRLGLADLVTVANAGLGFAAAVAATASPALGARLILLAAVADGLDGVLARKVGSTPVGEFIDSLADVASFCVAPAIFVFSVASAEWGLTLSGSDPPALLATAVVAPALFVGSGVVRLGMYTAYDIGSDETEGVQTTLAATILAVVYLAGVPGARGATALLAMTAVFTYLMVTTVTYPELRASHALGMGAVQAGAIVAPTAFGRLFPRSLLVGAVLYLIGPWFYRRYLVDTPEDGADEGPEPGPGPETE</sequence>
<keyword evidence="1 2" id="KW-0808">Transferase</keyword>
<dbReference type="AlphaFoldDB" id="A0A1G7PKW6"/>
<name>A0A1G7PKW6_9EURY</name>
<evidence type="ECO:0000313" key="4">
    <source>
        <dbReference type="EMBL" id="SDF87032.1"/>
    </source>
</evidence>
<feature type="transmembrane region" description="Helical" evidence="3">
    <location>
        <begin position="213"/>
        <end position="229"/>
    </location>
</feature>